<name>A0ABY6KH72_9ARAC</name>
<proteinExistence type="predicted"/>
<sequence>MPFDVNVFSSGMINRISRQLLSTLVIRLQNSRSIQQFTKSHLIQQRSKIDCLLSCFTKCDVLRFCARKSDSLLLLRFPGYWTSCQEVNNSRMRFSIHEVSTPISVDITMKSLIRFPKTGKLPQDCKNATIIPIKKLDKSADDPKTYRPISLTNICCKLMEKNYTQTTHLPPRHKKSLTRRTIWI</sequence>
<dbReference type="EMBL" id="CP092867">
    <property type="protein sequence ID" value="UYV68185.1"/>
    <property type="molecule type" value="Genomic_DNA"/>
</dbReference>
<accession>A0ABY6KH72</accession>
<gene>
    <name evidence="1" type="ORF">LAZ67_5003291</name>
</gene>
<reference evidence="1 2" key="1">
    <citation type="submission" date="2022-01" db="EMBL/GenBank/DDBJ databases">
        <title>A chromosomal length assembly of Cordylochernes scorpioides.</title>
        <authorList>
            <person name="Zeh D."/>
            <person name="Zeh J."/>
        </authorList>
    </citation>
    <scope>NUCLEOTIDE SEQUENCE [LARGE SCALE GENOMIC DNA]</scope>
    <source>
        <strain evidence="1">IN4F17</strain>
        <tissue evidence="1">Whole Body</tissue>
    </source>
</reference>
<dbReference type="Proteomes" id="UP001235939">
    <property type="component" value="Chromosome 05"/>
</dbReference>
<evidence type="ECO:0000313" key="1">
    <source>
        <dbReference type="EMBL" id="UYV68185.1"/>
    </source>
</evidence>
<evidence type="ECO:0000313" key="2">
    <source>
        <dbReference type="Proteomes" id="UP001235939"/>
    </source>
</evidence>
<organism evidence="1 2">
    <name type="scientific">Cordylochernes scorpioides</name>
    <dbReference type="NCBI Taxonomy" id="51811"/>
    <lineage>
        <taxon>Eukaryota</taxon>
        <taxon>Metazoa</taxon>
        <taxon>Ecdysozoa</taxon>
        <taxon>Arthropoda</taxon>
        <taxon>Chelicerata</taxon>
        <taxon>Arachnida</taxon>
        <taxon>Pseudoscorpiones</taxon>
        <taxon>Cheliferoidea</taxon>
        <taxon>Chernetidae</taxon>
        <taxon>Cordylochernes</taxon>
    </lineage>
</organism>
<protein>
    <submittedName>
        <fullName evidence="1">Uncharacterized protein</fullName>
    </submittedName>
</protein>
<keyword evidence="2" id="KW-1185">Reference proteome</keyword>